<dbReference type="RefSeq" id="WP_011323925.1">
    <property type="nucleotide sequence ID" value="NC_007426.1"/>
</dbReference>
<keyword evidence="2" id="KW-1185">Reference proteome</keyword>
<dbReference type="Proteomes" id="UP000002698">
    <property type="component" value="Chromosome"/>
</dbReference>
<dbReference type="InterPro" id="IPR055945">
    <property type="entry name" value="DUF7523"/>
</dbReference>
<protein>
    <submittedName>
        <fullName evidence="1">Uncharacterized protein</fullName>
    </submittedName>
</protein>
<sequence>MTVAADTRAAVRERPFLETALRAGVVNYTAAARVLDVGDTEAVAAALRRYAEAADEYSPPKTDASVSMRSGIGRSDDNSNGLFSVGDTCFAADGGDLTAIVAEGDVEPGVLEPVLGRLRTADIGVEAAAAGDGYLAVVVGRRDGADAVRAVEGSLGQATH</sequence>
<evidence type="ECO:0000313" key="1">
    <source>
        <dbReference type="EMBL" id="CAI50310.1"/>
    </source>
</evidence>
<reference evidence="1 2" key="1">
    <citation type="journal article" date="2005" name="Genome Res.">
        <title>Living with two extremes: conclusions from the genome sequence of Natronomonas pharaonis.</title>
        <authorList>
            <person name="Falb M."/>
            <person name="Pfeiffer F."/>
            <person name="Palm P."/>
            <person name="Rodewald K."/>
            <person name="Hickmann V."/>
            <person name="Tittor J."/>
            <person name="Oesterhelt D."/>
        </authorList>
    </citation>
    <scope>NUCLEOTIDE SEQUENCE [LARGE SCALE GENOMIC DNA]</scope>
    <source>
        <strain evidence="2">ATCC 35678 / DSM 2160 / CIP 103997 / JCM 8858 / NBRC 14720 / NCIMB 2260 / Gabara</strain>
    </source>
</reference>
<dbReference type="KEGG" id="nph:NP_4438A"/>
<name>A0A1U7EYJ4_NATPD</name>
<gene>
    <name evidence="1" type="ordered locus">NP_4438A</name>
</gene>
<dbReference type="GeneID" id="3702063"/>
<organism evidence="1 2">
    <name type="scientific">Natronomonas pharaonis (strain ATCC 35678 / DSM 2160 / CIP 103997 / JCM 8858 / NBRC 14720 / NCIMB 2260 / Gabara)</name>
    <name type="common">Halobacterium pharaonis</name>
    <dbReference type="NCBI Taxonomy" id="348780"/>
    <lineage>
        <taxon>Archaea</taxon>
        <taxon>Methanobacteriati</taxon>
        <taxon>Methanobacteriota</taxon>
        <taxon>Stenosarchaea group</taxon>
        <taxon>Halobacteria</taxon>
        <taxon>Halobacteriales</taxon>
        <taxon>Natronomonadaceae</taxon>
        <taxon>Natronomonas</taxon>
    </lineage>
</organism>
<proteinExistence type="predicted"/>
<dbReference type="STRING" id="348780.NP_4438A"/>
<accession>A0A1U7EYJ4</accession>
<dbReference type="EMBL" id="CR936257">
    <property type="protein sequence ID" value="CAI50310.1"/>
    <property type="molecule type" value="Genomic_DNA"/>
</dbReference>
<dbReference type="AlphaFoldDB" id="A0A1U7EYJ4"/>
<dbReference type="eggNOG" id="arCOG04645">
    <property type="taxonomic scope" value="Archaea"/>
</dbReference>
<dbReference type="OrthoDB" id="213717at2157"/>
<evidence type="ECO:0000313" key="2">
    <source>
        <dbReference type="Proteomes" id="UP000002698"/>
    </source>
</evidence>
<dbReference type="Pfam" id="PF24367">
    <property type="entry name" value="DUF7523"/>
    <property type="match status" value="1"/>
</dbReference>
<dbReference type="HOGENOM" id="CLU_1639912_0_0_2"/>
<dbReference type="EnsemblBacteria" id="CAI50310">
    <property type="protein sequence ID" value="CAI50310"/>
    <property type="gene ID" value="NP_4438A"/>
</dbReference>